<dbReference type="Pfam" id="PF00027">
    <property type="entry name" value="cNMP_binding"/>
    <property type="match status" value="1"/>
</dbReference>
<keyword evidence="3" id="KW-0804">Transcription</keyword>
<dbReference type="EMBL" id="QJSX01000011">
    <property type="protein sequence ID" value="PYE52948.1"/>
    <property type="molecule type" value="Genomic_DNA"/>
</dbReference>
<dbReference type="SMART" id="SM00100">
    <property type="entry name" value="cNMP"/>
    <property type="match status" value="1"/>
</dbReference>
<dbReference type="GO" id="GO:0005829">
    <property type="term" value="C:cytosol"/>
    <property type="evidence" value="ECO:0007669"/>
    <property type="project" value="TreeGrafter"/>
</dbReference>
<dbReference type="Gene3D" id="1.10.10.10">
    <property type="entry name" value="Winged helix-like DNA-binding domain superfamily/Winged helix DNA-binding domain"/>
    <property type="match status" value="1"/>
</dbReference>
<keyword evidence="1" id="KW-0805">Transcription regulation</keyword>
<organism evidence="6 7">
    <name type="scientific">Deinococcus yavapaiensis KR-236</name>
    <dbReference type="NCBI Taxonomy" id="694435"/>
    <lineage>
        <taxon>Bacteria</taxon>
        <taxon>Thermotogati</taxon>
        <taxon>Deinococcota</taxon>
        <taxon>Deinococci</taxon>
        <taxon>Deinococcales</taxon>
        <taxon>Deinococcaceae</taxon>
        <taxon>Deinococcus</taxon>
    </lineage>
</organism>
<dbReference type="AlphaFoldDB" id="A0A318SK70"/>
<dbReference type="InterPro" id="IPR036390">
    <property type="entry name" value="WH_DNA-bd_sf"/>
</dbReference>
<dbReference type="PANTHER" id="PTHR24567">
    <property type="entry name" value="CRP FAMILY TRANSCRIPTIONAL REGULATORY PROTEIN"/>
    <property type="match status" value="1"/>
</dbReference>
<gene>
    <name evidence="6" type="ORF">DES52_111120</name>
</gene>
<dbReference type="FunFam" id="1.10.10.10:FF:000019">
    <property type="entry name" value="Crp/Fnr family transcriptional regulator"/>
    <property type="match status" value="1"/>
</dbReference>
<dbReference type="PANTHER" id="PTHR24567:SF74">
    <property type="entry name" value="HTH-TYPE TRANSCRIPTIONAL REGULATOR ARCR"/>
    <property type="match status" value="1"/>
</dbReference>
<dbReference type="InterPro" id="IPR050397">
    <property type="entry name" value="Env_Response_Regulators"/>
</dbReference>
<dbReference type="SUPFAM" id="SSF51206">
    <property type="entry name" value="cAMP-binding domain-like"/>
    <property type="match status" value="1"/>
</dbReference>
<dbReference type="Gene3D" id="2.60.120.10">
    <property type="entry name" value="Jelly Rolls"/>
    <property type="match status" value="1"/>
</dbReference>
<proteinExistence type="predicted"/>
<evidence type="ECO:0000256" key="2">
    <source>
        <dbReference type="ARBA" id="ARBA00023125"/>
    </source>
</evidence>
<dbReference type="InterPro" id="IPR018490">
    <property type="entry name" value="cNMP-bd_dom_sf"/>
</dbReference>
<dbReference type="InterPro" id="IPR014710">
    <property type="entry name" value="RmlC-like_jellyroll"/>
</dbReference>
<keyword evidence="2" id="KW-0238">DNA-binding</keyword>
<comment type="caution">
    <text evidence="6">The sequence shown here is derived from an EMBL/GenBank/DDBJ whole genome shotgun (WGS) entry which is preliminary data.</text>
</comment>
<evidence type="ECO:0000313" key="6">
    <source>
        <dbReference type="EMBL" id="PYE52948.1"/>
    </source>
</evidence>
<accession>A0A318SK70</accession>
<evidence type="ECO:0000256" key="3">
    <source>
        <dbReference type="ARBA" id="ARBA00023163"/>
    </source>
</evidence>
<dbReference type="SMART" id="SM00419">
    <property type="entry name" value="HTH_CRP"/>
    <property type="match status" value="1"/>
</dbReference>
<evidence type="ECO:0000259" key="5">
    <source>
        <dbReference type="PROSITE" id="PS51063"/>
    </source>
</evidence>
<evidence type="ECO:0000259" key="4">
    <source>
        <dbReference type="PROSITE" id="PS50042"/>
    </source>
</evidence>
<dbReference type="InterPro" id="IPR012318">
    <property type="entry name" value="HTH_CRP"/>
</dbReference>
<dbReference type="PRINTS" id="PR00034">
    <property type="entry name" value="HTHCRP"/>
</dbReference>
<dbReference type="Pfam" id="PF13545">
    <property type="entry name" value="HTH_Crp_2"/>
    <property type="match status" value="1"/>
</dbReference>
<dbReference type="InterPro" id="IPR000595">
    <property type="entry name" value="cNMP-bd_dom"/>
</dbReference>
<dbReference type="PROSITE" id="PS51063">
    <property type="entry name" value="HTH_CRP_2"/>
    <property type="match status" value="1"/>
</dbReference>
<dbReference type="GO" id="GO:0003700">
    <property type="term" value="F:DNA-binding transcription factor activity"/>
    <property type="evidence" value="ECO:0007669"/>
    <property type="project" value="TreeGrafter"/>
</dbReference>
<evidence type="ECO:0000313" key="7">
    <source>
        <dbReference type="Proteomes" id="UP000248326"/>
    </source>
</evidence>
<dbReference type="PROSITE" id="PS50042">
    <property type="entry name" value="CNMP_BINDING_3"/>
    <property type="match status" value="1"/>
</dbReference>
<evidence type="ECO:0000256" key="1">
    <source>
        <dbReference type="ARBA" id="ARBA00023015"/>
    </source>
</evidence>
<sequence>MDCTYPATSNRYWPHMPRSEQSGFLNELPPDVRASLTATARKVRVTKGHLIYHTEDAAETVYILVSGRVRLYRIGAGAREVTVAVHEAGELFGTTSIAPDSTYGLYAEALEDGEVLALGANTLRDLLRSQPALGVALSAQLTRQARDLQERLTGLVFLEVSQRLAGALLTMAEASGATESGKKALKGRISHQDLAYLVGSTRETITKLLGEFKERGLLDLGYRRIVVLDEAGLRDVARNPIHS</sequence>
<feature type="domain" description="HTH crp-type" evidence="5">
    <location>
        <begin position="158"/>
        <end position="231"/>
    </location>
</feature>
<reference evidence="6 7" key="1">
    <citation type="submission" date="2018-06" db="EMBL/GenBank/DDBJ databases">
        <title>Genomic Encyclopedia of Type Strains, Phase IV (KMG-IV): sequencing the most valuable type-strain genomes for metagenomic binning, comparative biology and taxonomic classification.</title>
        <authorList>
            <person name="Goeker M."/>
        </authorList>
    </citation>
    <scope>NUCLEOTIDE SEQUENCE [LARGE SCALE GENOMIC DNA]</scope>
    <source>
        <strain evidence="6 7">DSM 18048</strain>
    </source>
</reference>
<dbReference type="SUPFAM" id="SSF46785">
    <property type="entry name" value="Winged helix' DNA-binding domain"/>
    <property type="match status" value="1"/>
</dbReference>
<name>A0A318SK70_9DEIO</name>
<dbReference type="CDD" id="cd00038">
    <property type="entry name" value="CAP_ED"/>
    <property type="match status" value="1"/>
</dbReference>
<protein>
    <submittedName>
        <fullName evidence="6">Crp/Fnr family transcriptional regulator</fullName>
    </submittedName>
</protein>
<dbReference type="Proteomes" id="UP000248326">
    <property type="component" value="Unassembled WGS sequence"/>
</dbReference>
<keyword evidence="7" id="KW-1185">Reference proteome</keyword>
<dbReference type="InterPro" id="IPR036388">
    <property type="entry name" value="WH-like_DNA-bd_sf"/>
</dbReference>
<dbReference type="GO" id="GO:0003677">
    <property type="term" value="F:DNA binding"/>
    <property type="evidence" value="ECO:0007669"/>
    <property type="project" value="UniProtKB-KW"/>
</dbReference>
<feature type="domain" description="Cyclic nucleotide-binding" evidence="4">
    <location>
        <begin position="24"/>
        <end position="144"/>
    </location>
</feature>